<dbReference type="EMBL" id="CP165626">
    <property type="protein sequence ID" value="XDU98566.1"/>
    <property type="molecule type" value="Genomic_DNA"/>
</dbReference>
<sequence>MFFSDRIKSIKPTDRVLEIGPGASPYYRSDVFLELQYDNDSERIAQSGHVGILETLKPIVYYDGGKFPFEDKEFDYVICSHVLEHVADADVFLREIQRVGKKGYLEFPTVYYDYIYNFPEHQLFLLQKEGVINWMTKLESGIMKFAPVQSFFYRTCELGYHETINNFKEYFFQGFEWFNSIESKHVSHLELITYSMANINLQHQQVRKEFEYKKRNSIILFKNVLKNKLKTIFK</sequence>
<dbReference type="SUPFAM" id="SSF53335">
    <property type="entry name" value="S-adenosyl-L-methionine-dependent methyltransferases"/>
    <property type="match status" value="1"/>
</dbReference>
<dbReference type="InterPro" id="IPR013216">
    <property type="entry name" value="Methyltransf_11"/>
</dbReference>
<gene>
    <name evidence="2" type="ORF">AB3G39_15575</name>
</gene>
<keyword evidence="2" id="KW-0808">Transferase</keyword>
<reference evidence="2" key="1">
    <citation type="submission" date="2024-07" db="EMBL/GenBank/DDBJ databases">
        <authorList>
            <person name="Biller S.J."/>
        </authorList>
    </citation>
    <scope>NUCLEOTIDE SEQUENCE</scope>
    <source>
        <strain evidence="2">WC2416</strain>
    </source>
</reference>
<dbReference type="InterPro" id="IPR029063">
    <property type="entry name" value="SAM-dependent_MTases_sf"/>
</dbReference>
<protein>
    <submittedName>
        <fullName evidence="2">Class I SAM-dependent methyltransferase</fullName>
        <ecNumber evidence="2">2.1.1.-</ecNumber>
    </submittedName>
</protein>
<dbReference type="RefSeq" id="WP_369769539.1">
    <property type="nucleotide sequence ID" value="NZ_CP165626.1"/>
</dbReference>
<proteinExistence type="predicted"/>
<keyword evidence="2" id="KW-0489">Methyltransferase</keyword>
<evidence type="ECO:0000259" key="1">
    <source>
        <dbReference type="Pfam" id="PF08241"/>
    </source>
</evidence>
<dbReference type="EC" id="2.1.1.-" evidence="2"/>
<feature type="domain" description="Methyltransferase type 11" evidence="1">
    <location>
        <begin position="60"/>
        <end position="103"/>
    </location>
</feature>
<accession>A0AB39WCH2</accession>
<dbReference type="Gene3D" id="3.40.50.150">
    <property type="entry name" value="Vaccinia Virus protein VP39"/>
    <property type="match status" value="1"/>
</dbReference>
<name>A0AB39WCH2_9FLAO</name>
<dbReference type="GO" id="GO:0008757">
    <property type="term" value="F:S-adenosylmethionine-dependent methyltransferase activity"/>
    <property type="evidence" value="ECO:0007669"/>
    <property type="project" value="InterPro"/>
</dbReference>
<dbReference type="AlphaFoldDB" id="A0AB39WCH2"/>
<dbReference type="GO" id="GO:0032259">
    <property type="term" value="P:methylation"/>
    <property type="evidence" value="ECO:0007669"/>
    <property type="project" value="UniProtKB-KW"/>
</dbReference>
<organism evidence="2">
    <name type="scientific">Flavobacterium sp. WC2416</name>
    <dbReference type="NCBI Taxonomy" id="3234141"/>
    <lineage>
        <taxon>Bacteria</taxon>
        <taxon>Pseudomonadati</taxon>
        <taxon>Bacteroidota</taxon>
        <taxon>Flavobacteriia</taxon>
        <taxon>Flavobacteriales</taxon>
        <taxon>Flavobacteriaceae</taxon>
        <taxon>Flavobacterium</taxon>
    </lineage>
</organism>
<dbReference type="Pfam" id="PF08241">
    <property type="entry name" value="Methyltransf_11"/>
    <property type="match status" value="1"/>
</dbReference>
<evidence type="ECO:0000313" key="2">
    <source>
        <dbReference type="EMBL" id="XDU98566.1"/>
    </source>
</evidence>